<dbReference type="GO" id="GO:0052621">
    <property type="term" value="F:diguanylate cyclase activity"/>
    <property type="evidence" value="ECO:0007669"/>
    <property type="project" value="UniProtKB-EC"/>
</dbReference>
<dbReference type="GO" id="GO:1902201">
    <property type="term" value="P:negative regulation of bacterial-type flagellum-dependent cell motility"/>
    <property type="evidence" value="ECO:0007669"/>
    <property type="project" value="TreeGrafter"/>
</dbReference>
<evidence type="ECO:0000313" key="4">
    <source>
        <dbReference type="EMBL" id="TWI03039.1"/>
    </source>
</evidence>
<dbReference type="InterPro" id="IPR000160">
    <property type="entry name" value="GGDEF_dom"/>
</dbReference>
<dbReference type="InterPro" id="IPR003018">
    <property type="entry name" value="GAF"/>
</dbReference>
<dbReference type="EC" id="2.7.7.65" evidence="2"/>
<dbReference type="InterPro" id="IPR043128">
    <property type="entry name" value="Rev_trsase/Diguanyl_cyclase"/>
</dbReference>
<dbReference type="RefSeq" id="WP_144899610.1">
    <property type="nucleotide sequence ID" value="NZ_VLKN01000004.1"/>
</dbReference>
<evidence type="ECO:0000313" key="5">
    <source>
        <dbReference type="Proteomes" id="UP000315167"/>
    </source>
</evidence>
<accession>A0A562L5W0</accession>
<dbReference type="AlphaFoldDB" id="A0A562L5W0"/>
<dbReference type="InterPro" id="IPR050469">
    <property type="entry name" value="Diguanylate_Cyclase"/>
</dbReference>
<protein>
    <recommendedName>
        <fullName evidence="2">diguanylate cyclase</fullName>
        <ecNumber evidence="2">2.7.7.65</ecNumber>
    </recommendedName>
</protein>
<dbReference type="Gene3D" id="3.30.70.270">
    <property type="match status" value="1"/>
</dbReference>
<gene>
    <name evidence="4" type="ORF">IP90_02142</name>
</gene>
<dbReference type="Proteomes" id="UP000315167">
    <property type="component" value="Unassembled WGS sequence"/>
</dbReference>
<comment type="cofactor">
    <cofactor evidence="1">
        <name>Mg(2+)</name>
        <dbReference type="ChEBI" id="CHEBI:18420"/>
    </cofactor>
</comment>
<name>A0A562L5W0_9GAMM</name>
<dbReference type="SUPFAM" id="SSF55073">
    <property type="entry name" value="Nucleotide cyclase"/>
    <property type="match status" value="1"/>
</dbReference>
<reference evidence="4 5" key="1">
    <citation type="journal article" date="2015" name="Stand. Genomic Sci.">
        <title>Genomic Encyclopedia of Bacterial and Archaeal Type Strains, Phase III: the genomes of soil and plant-associated and newly described type strains.</title>
        <authorList>
            <person name="Whitman W.B."/>
            <person name="Woyke T."/>
            <person name="Klenk H.P."/>
            <person name="Zhou Y."/>
            <person name="Lilburn T.G."/>
            <person name="Beck B.J."/>
            <person name="De Vos P."/>
            <person name="Vandamme P."/>
            <person name="Eisen J.A."/>
            <person name="Garrity G."/>
            <person name="Hugenholtz P."/>
            <person name="Kyrpides N.C."/>
        </authorList>
    </citation>
    <scope>NUCLEOTIDE SEQUENCE [LARGE SCALE GENOMIC DNA]</scope>
    <source>
        <strain evidence="4 5">CGMCC 1.10821</strain>
    </source>
</reference>
<sequence>MSASAAEISADVHESERLGALDSYAILDSGQEQAFDDIAQLACAICDVPVSSVALIDRDRQWFKASIGLGVRETPRSEAVCDIAIRTPRQPLEVPDLEQDPRTPMRPLDAAGKPLRFYAGVPLRSPDGYALGVVSVMDHQPRVLTPQQRDALAALARQTQHLLELRRHVLHQNLLQQRAADAERLEHASVELQRRNEDLQHAATHDPLTGLLNRTALAQLRQRPDEMQKLEAASYTLAMVDIDYFKQVNDRHGHLIGDEVLRAVAEVIARSVRQDDIAVRYGGEEFLVVLIDTPLSAAYVVAERIRLNVMRAPLPFPVSVSIGVAAGDPAQDTPEQVFERADQALYRAKAAGRNRVAADDTPRL</sequence>
<dbReference type="InterPro" id="IPR029016">
    <property type="entry name" value="GAF-like_dom_sf"/>
</dbReference>
<evidence type="ECO:0000259" key="3">
    <source>
        <dbReference type="PROSITE" id="PS50887"/>
    </source>
</evidence>
<dbReference type="OrthoDB" id="9803824at2"/>
<dbReference type="Pfam" id="PF01590">
    <property type="entry name" value="GAF"/>
    <property type="match status" value="1"/>
</dbReference>
<dbReference type="PANTHER" id="PTHR45138">
    <property type="entry name" value="REGULATORY COMPONENTS OF SENSORY TRANSDUCTION SYSTEM"/>
    <property type="match status" value="1"/>
</dbReference>
<dbReference type="PROSITE" id="PS50887">
    <property type="entry name" value="GGDEF"/>
    <property type="match status" value="1"/>
</dbReference>
<dbReference type="InterPro" id="IPR029787">
    <property type="entry name" value="Nucleotide_cyclase"/>
</dbReference>
<dbReference type="EMBL" id="VLKN01000004">
    <property type="protein sequence ID" value="TWI03039.1"/>
    <property type="molecule type" value="Genomic_DNA"/>
</dbReference>
<comment type="caution">
    <text evidence="4">The sequence shown here is derived from an EMBL/GenBank/DDBJ whole genome shotgun (WGS) entry which is preliminary data.</text>
</comment>
<dbReference type="PANTHER" id="PTHR45138:SF24">
    <property type="entry name" value="DIGUANYLATE CYCLASE DGCC-RELATED"/>
    <property type="match status" value="1"/>
</dbReference>
<keyword evidence="5" id="KW-1185">Reference proteome</keyword>
<dbReference type="Pfam" id="PF00990">
    <property type="entry name" value="GGDEF"/>
    <property type="match status" value="1"/>
</dbReference>
<dbReference type="SUPFAM" id="SSF55781">
    <property type="entry name" value="GAF domain-like"/>
    <property type="match status" value="1"/>
</dbReference>
<evidence type="ECO:0000256" key="1">
    <source>
        <dbReference type="ARBA" id="ARBA00001946"/>
    </source>
</evidence>
<organism evidence="4 5">
    <name type="scientific">Luteimonas cucumeris</name>
    <dbReference type="NCBI Taxonomy" id="985012"/>
    <lineage>
        <taxon>Bacteria</taxon>
        <taxon>Pseudomonadati</taxon>
        <taxon>Pseudomonadota</taxon>
        <taxon>Gammaproteobacteria</taxon>
        <taxon>Lysobacterales</taxon>
        <taxon>Lysobacteraceae</taxon>
        <taxon>Luteimonas</taxon>
    </lineage>
</organism>
<dbReference type="FunFam" id="3.30.70.270:FF:000001">
    <property type="entry name" value="Diguanylate cyclase domain protein"/>
    <property type="match status" value="1"/>
</dbReference>
<dbReference type="CDD" id="cd01949">
    <property type="entry name" value="GGDEF"/>
    <property type="match status" value="1"/>
</dbReference>
<dbReference type="SMART" id="SM00065">
    <property type="entry name" value="GAF"/>
    <property type="match status" value="1"/>
</dbReference>
<dbReference type="NCBIfam" id="TIGR00254">
    <property type="entry name" value="GGDEF"/>
    <property type="match status" value="1"/>
</dbReference>
<proteinExistence type="predicted"/>
<feature type="domain" description="GGDEF" evidence="3">
    <location>
        <begin position="233"/>
        <end position="361"/>
    </location>
</feature>
<dbReference type="GO" id="GO:0043709">
    <property type="term" value="P:cell adhesion involved in single-species biofilm formation"/>
    <property type="evidence" value="ECO:0007669"/>
    <property type="project" value="TreeGrafter"/>
</dbReference>
<evidence type="ECO:0000256" key="2">
    <source>
        <dbReference type="ARBA" id="ARBA00012528"/>
    </source>
</evidence>
<dbReference type="GO" id="GO:0005886">
    <property type="term" value="C:plasma membrane"/>
    <property type="evidence" value="ECO:0007669"/>
    <property type="project" value="TreeGrafter"/>
</dbReference>
<dbReference type="SMART" id="SM00267">
    <property type="entry name" value="GGDEF"/>
    <property type="match status" value="1"/>
</dbReference>
<dbReference type="Gene3D" id="3.30.450.40">
    <property type="match status" value="1"/>
</dbReference>